<dbReference type="OMA" id="TWNYLLL"/>
<dbReference type="PANTHER" id="PTHR12313">
    <property type="entry name" value="E3 UBIQUITIN-PROTEIN LIGASE RNF5-RELATED"/>
    <property type="match status" value="1"/>
</dbReference>
<accession>A0A672I079</accession>
<dbReference type="GO" id="GO:0005783">
    <property type="term" value="C:endoplasmic reticulum"/>
    <property type="evidence" value="ECO:0007669"/>
    <property type="project" value="InterPro"/>
</dbReference>
<dbReference type="InterPro" id="IPR013083">
    <property type="entry name" value="Znf_RING/FYVE/PHD"/>
</dbReference>
<dbReference type="PROSITE" id="PS00518">
    <property type="entry name" value="ZF_RING_1"/>
    <property type="match status" value="1"/>
</dbReference>
<keyword evidence="10 15" id="KW-0472">Membrane</keyword>
<dbReference type="InterPro" id="IPR018957">
    <property type="entry name" value="Znf_C3HC4_RING-type"/>
</dbReference>
<dbReference type="InterPro" id="IPR045103">
    <property type="entry name" value="RNF5/RNF185-like"/>
</dbReference>
<sequence length="271" mass="29837">MAAADPRSSSDGGPASRGGFPAGESSNDRDGPGGSGGGENDRDRATFECNICLDTARDAVISMCGHLFCWPCLHQWLETRPSRQQCPVCKAGISREKVIPLYGRGSSSQEDPRYEAAYRHFSVCLCVCVCVCVTPSCVLLVFRLKTPPRPQGQRTEPESRGGVGLFIFTDFIQTPLPCFYNLTFFSCVCVCVCLQMFQGFGDAGFHMSFGIGAFPFGFFTTVFNTNDPFHRADQYAGDHHGNGNLNNGNNNWQDSLFLFVAIFFFFWLLSV</sequence>
<protein>
    <recommendedName>
        <fullName evidence="11">E3 ubiquitin-protein ligase RNF185</fullName>
        <ecNumber evidence="4">2.3.2.27</ecNumber>
    </recommendedName>
    <alternativeName>
        <fullName evidence="12">RING finger protein 185</fullName>
    </alternativeName>
</protein>
<evidence type="ECO:0000256" key="13">
    <source>
        <dbReference type="PROSITE-ProRule" id="PRU00175"/>
    </source>
</evidence>
<feature type="domain" description="RING-type" evidence="16">
    <location>
        <begin position="49"/>
        <end position="90"/>
    </location>
</feature>
<dbReference type="GO" id="GO:0006511">
    <property type="term" value="P:ubiquitin-dependent protein catabolic process"/>
    <property type="evidence" value="ECO:0007669"/>
    <property type="project" value="InterPro"/>
</dbReference>
<evidence type="ECO:0000256" key="5">
    <source>
        <dbReference type="ARBA" id="ARBA00022679"/>
    </source>
</evidence>
<comment type="subcellular location">
    <subcellularLocation>
        <location evidence="2">Endomembrane system</location>
    </subcellularLocation>
</comment>
<keyword evidence="6" id="KW-0479">Metal-binding</keyword>
<dbReference type="Ensembl" id="ENSSFAT00005036286.1">
    <property type="protein sequence ID" value="ENSSFAP00005034963.1"/>
    <property type="gene ID" value="ENSSFAG00005017738.1"/>
</dbReference>
<evidence type="ECO:0000256" key="9">
    <source>
        <dbReference type="ARBA" id="ARBA00022833"/>
    </source>
</evidence>
<name>A0A672I079_SALFA</name>
<evidence type="ECO:0000256" key="15">
    <source>
        <dbReference type="SAM" id="Phobius"/>
    </source>
</evidence>
<evidence type="ECO:0000313" key="18">
    <source>
        <dbReference type="Proteomes" id="UP000472267"/>
    </source>
</evidence>
<dbReference type="PROSITE" id="PS50089">
    <property type="entry name" value="ZF_RING_2"/>
    <property type="match status" value="1"/>
</dbReference>
<dbReference type="InParanoid" id="A0A672I079"/>
<gene>
    <name evidence="17" type="primary">rnf5</name>
</gene>
<evidence type="ECO:0000256" key="1">
    <source>
        <dbReference type="ARBA" id="ARBA00000900"/>
    </source>
</evidence>
<dbReference type="AlphaFoldDB" id="A0A672I079"/>
<keyword evidence="5" id="KW-0808">Transferase</keyword>
<evidence type="ECO:0000256" key="2">
    <source>
        <dbReference type="ARBA" id="ARBA00004308"/>
    </source>
</evidence>
<evidence type="ECO:0000256" key="3">
    <source>
        <dbReference type="ARBA" id="ARBA00004906"/>
    </source>
</evidence>
<keyword evidence="18" id="KW-1185">Reference proteome</keyword>
<keyword evidence="8" id="KW-0833">Ubl conjugation pathway</keyword>
<evidence type="ECO:0000256" key="10">
    <source>
        <dbReference type="ARBA" id="ARBA00023136"/>
    </source>
</evidence>
<feature type="transmembrane region" description="Helical" evidence="15">
    <location>
        <begin position="179"/>
        <end position="197"/>
    </location>
</feature>
<feature type="transmembrane region" description="Helical" evidence="15">
    <location>
        <begin position="204"/>
        <end position="223"/>
    </location>
</feature>
<dbReference type="EC" id="2.3.2.27" evidence="4"/>
<reference evidence="17" key="1">
    <citation type="submission" date="2019-06" db="EMBL/GenBank/DDBJ databases">
        <authorList>
            <consortium name="Wellcome Sanger Institute Data Sharing"/>
        </authorList>
    </citation>
    <scope>NUCLEOTIDE SEQUENCE [LARGE SCALE GENOMIC DNA]</scope>
</reference>
<evidence type="ECO:0000256" key="11">
    <source>
        <dbReference type="ARBA" id="ARBA00039319"/>
    </source>
</evidence>
<feature type="transmembrane region" description="Helical" evidence="15">
    <location>
        <begin position="252"/>
        <end position="269"/>
    </location>
</feature>
<evidence type="ECO:0000256" key="4">
    <source>
        <dbReference type="ARBA" id="ARBA00012483"/>
    </source>
</evidence>
<keyword evidence="7 13" id="KW-0863">Zinc-finger</keyword>
<reference evidence="17" key="2">
    <citation type="submission" date="2025-08" db="UniProtKB">
        <authorList>
            <consortium name="Ensembl"/>
        </authorList>
    </citation>
    <scope>IDENTIFICATION</scope>
</reference>
<dbReference type="InterPro" id="IPR017907">
    <property type="entry name" value="Znf_RING_CS"/>
</dbReference>
<feature type="region of interest" description="Disordered" evidence="14">
    <location>
        <begin position="1"/>
        <end position="40"/>
    </location>
</feature>
<dbReference type="UniPathway" id="UPA00143"/>
<keyword evidence="15" id="KW-0812">Transmembrane</keyword>
<dbReference type="GO" id="GO:0061630">
    <property type="term" value="F:ubiquitin protein ligase activity"/>
    <property type="evidence" value="ECO:0007669"/>
    <property type="project" value="UniProtKB-EC"/>
</dbReference>
<dbReference type="SUPFAM" id="SSF57850">
    <property type="entry name" value="RING/U-box"/>
    <property type="match status" value="1"/>
</dbReference>
<proteinExistence type="predicted"/>
<dbReference type="SMART" id="SM00184">
    <property type="entry name" value="RING"/>
    <property type="match status" value="1"/>
</dbReference>
<dbReference type="Proteomes" id="UP000472267">
    <property type="component" value="Chromosome 22"/>
</dbReference>
<evidence type="ECO:0000256" key="7">
    <source>
        <dbReference type="ARBA" id="ARBA00022771"/>
    </source>
</evidence>
<dbReference type="GO" id="GO:0008270">
    <property type="term" value="F:zinc ion binding"/>
    <property type="evidence" value="ECO:0007669"/>
    <property type="project" value="UniProtKB-KW"/>
</dbReference>
<comment type="pathway">
    <text evidence="3">Protein modification; protein ubiquitination.</text>
</comment>
<evidence type="ECO:0000256" key="6">
    <source>
        <dbReference type="ARBA" id="ARBA00022723"/>
    </source>
</evidence>
<reference evidence="17" key="3">
    <citation type="submission" date="2025-09" db="UniProtKB">
        <authorList>
            <consortium name="Ensembl"/>
        </authorList>
    </citation>
    <scope>IDENTIFICATION</scope>
</reference>
<dbReference type="InterPro" id="IPR001841">
    <property type="entry name" value="Znf_RING"/>
</dbReference>
<keyword evidence="9" id="KW-0862">Zinc</keyword>
<evidence type="ECO:0000256" key="14">
    <source>
        <dbReference type="SAM" id="MobiDB-lite"/>
    </source>
</evidence>
<dbReference type="FunFam" id="3.30.40.10:FF:000062">
    <property type="entry name" value="E3 ubiquitin-protein ligase RNF185"/>
    <property type="match status" value="1"/>
</dbReference>
<evidence type="ECO:0000313" key="17">
    <source>
        <dbReference type="Ensembl" id="ENSSFAP00005034963.1"/>
    </source>
</evidence>
<organism evidence="17 18">
    <name type="scientific">Salarias fasciatus</name>
    <name type="common">Jewelled blenny</name>
    <name type="synonym">Blennius fasciatus</name>
    <dbReference type="NCBI Taxonomy" id="181472"/>
    <lineage>
        <taxon>Eukaryota</taxon>
        <taxon>Metazoa</taxon>
        <taxon>Chordata</taxon>
        <taxon>Craniata</taxon>
        <taxon>Vertebrata</taxon>
        <taxon>Euteleostomi</taxon>
        <taxon>Actinopterygii</taxon>
        <taxon>Neopterygii</taxon>
        <taxon>Teleostei</taxon>
        <taxon>Neoteleostei</taxon>
        <taxon>Acanthomorphata</taxon>
        <taxon>Ovalentaria</taxon>
        <taxon>Blenniimorphae</taxon>
        <taxon>Blenniiformes</taxon>
        <taxon>Blennioidei</taxon>
        <taxon>Blenniidae</taxon>
        <taxon>Salariinae</taxon>
        <taxon>Salarias</taxon>
    </lineage>
</organism>
<feature type="transmembrane region" description="Helical" evidence="15">
    <location>
        <begin position="121"/>
        <end position="142"/>
    </location>
</feature>
<dbReference type="CDD" id="cd16744">
    <property type="entry name" value="RING-HC_RNF185"/>
    <property type="match status" value="1"/>
</dbReference>
<comment type="catalytic activity">
    <reaction evidence="1">
        <text>S-ubiquitinyl-[E2 ubiquitin-conjugating enzyme]-L-cysteine + [acceptor protein]-L-lysine = [E2 ubiquitin-conjugating enzyme]-L-cysteine + N(6)-ubiquitinyl-[acceptor protein]-L-lysine.</text>
        <dbReference type="EC" id="2.3.2.27"/>
    </reaction>
</comment>
<dbReference type="Gene3D" id="3.30.40.10">
    <property type="entry name" value="Zinc/RING finger domain, C3HC4 (zinc finger)"/>
    <property type="match status" value="1"/>
</dbReference>
<evidence type="ECO:0000259" key="16">
    <source>
        <dbReference type="PROSITE" id="PS50089"/>
    </source>
</evidence>
<dbReference type="Pfam" id="PF00097">
    <property type="entry name" value="zf-C3HC4"/>
    <property type="match status" value="1"/>
</dbReference>
<dbReference type="GO" id="GO:0016567">
    <property type="term" value="P:protein ubiquitination"/>
    <property type="evidence" value="ECO:0007669"/>
    <property type="project" value="UniProtKB-UniPathway"/>
</dbReference>
<evidence type="ECO:0000256" key="8">
    <source>
        <dbReference type="ARBA" id="ARBA00022786"/>
    </source>
</evidence>
<keyword evidence="15" id="KW-1133">Transmembrane helix</keyword>
<evidence type="ECO:0000256" key="12">
    <source>
        <dbReference type="ARBA" id="ARBA00041675"/>
    </source>
</evidence>